<accession>A0A1D7VN31</accession>
<proteinExistence type="predicted"/>
<protein>
    <submittedName>
        <fullName evidence="1">Uncharacterized protein</fullName>
    </submittedName>
</protein>
<dbReference type="EMBL" id="CP017157">
    <property type="protein sequence ID" value="AOP48166.1"/>
    <property type="molecule type" value="Genomic_DNA"/>
</dbReference>
<dbReference type="KEGG" id="slc:SL103_19760"/>
<sequence>MRTRTLRFGLYADEQGLAWVSALVEQAVAGSGSARIVDSGVARTFHGSELSTADVYDILEEQWAWEHPGQRSGARESVELRVRLACSLRAWRRIRKSVIRTLCPEGRAPHACRVPWFAS</sequence>
<reference evidence="1 2" key="1">
    <citation type="submission" date="2016-09" db="EMBL/GenBank/DDBJ databases">
        <title>Complete genome sequencing of Streptomyces lydicus 103 and metabolic pathways analysis of antibiotic biosynthesis.</title>
        <authorList>
            <person name="Jia N."/>
            <person name="Ding M.-Z."/>
            <person name="Gao F."/>
            <person name="Yuan Y.-J."/>
        </authorList>
    </citation>
    <scope>NUCLEOTIDE SEQUENCE [LARGE SCALE GENOMIC DNA]</scope>
    <source>
        <strain evidence="1 2">103</strain>
    </source>
</reference>
<dbReference type="RefSeq" id="WP_069570301.1">
    <property type="nucleotide sequence ID" value="NZ_CP017157.1"/>
</dbReference>
<dbReference type="OrthoDB" id="4282813at2"/>
<evidence type="ECO:0000313" key="1">
    <source>
        <dbReference type="EMBL" id="AOP48166.1"/>
    </source>
</evidence>
<evidence type="ECO:0000313" key="2">
    <source>
        <dbReference type="Proteomes" id="UP000094094"/>
    </source>
</evidence>
<organism evidence="1 2">
    <name type="scientific">Streptomyces lydicus</name>
    <dbReference type="NCBI Taxonomy" id="47763"/>
    <lineage>
        <taxon>Bacteria</taxon>
        <taxon>Bacillati</taxon>
        <taxon>Actinomycetota</taxon>
        <taxon>Actinomycetes</taxon>
        <taxon>Kitasatosporales</taxon>
        <taxon>Streptomycetaceae</taxon>
        <taxon>Streptomyces</taxon>
    </lineage>
</organism>
<gene>
    <name evidence="1" type="ORF">SL103_19760</name>
</gene>
<dbReference type="Proteomes" id="UP000094094">
    <property type="component" value="Chromosome"/>
</dbReference>
<dbReference type="AlphaFoldDB" id="A0A1D7VN31"/>
<keyword evidence="2" id="KW-1185">Reference proteome</keyword>
<name>A0A1D7VN31_9ACTN</name>